<feature type="transmembrane region" description="Helical" evidence="2">
    <location>
        <begin position="42"/>
        <end position="59"/>
    </location>
</feature>
<accession>A0A2N7UFJ9</accession>
<evidence type="ECO:0000313" key="3">
    <source>
        <dbReference type="EMBL" id="PMR79155.1"/>
    </source>
</evidence>
<sequence>MILHEVSTLMSDSIPLLWLSYGFLSLMVLLTGYLGLAFLPRLPRLVITWLVAGVMWIPSRFRLPLIEEGEFYTGLAPAIMVAAIAVLEGNGSVFLPAALLVAVGALLGGGVGMLLWWRGRGRNQKPHADREERDSRPVRKRGGNDEREEPVIG</sequence>
<feature type="transmembrane region" description="Helical" evidence="2">
    <location>
        <begin position="71"/>
        <end position="87"/>
    </location>
</feature>
<dbReference type="AlphaFoldDB" id="A0A2N7UFJ9"/>
<name>A0A2N7UFJ9_9GAMM</name>
<feature type="transmembrane region" description="Helical" evidence="2">
    <location>
        <begin position="16"/>
        <end position="36"/>
    </location>
</feature>
<organism evidence="3 4">
    <name type="scientific">Halomonas urumqiensis</name>
    <dbReference type="NCBI Taxonomy" id="1684789"/>
    <lineage>
        <taxon>Bacteria</taxon>
        <taxon>Pseudomonadati</taxon>
        <taxon>Pseudomonadota</taxon>
        <taxon>Gammaproteobacteria</taxon>
        <taxon>Oceanospirillales</taxon>
        <taxon>Halomonadaceae</taxon>
        <taxon>Halomonas</taxon>
    </lineage>
</organism>
<feature type="region of interest" description="Disordered" evidence="1">
    <location>
        <begin position="124"/>
        <end position="153"/>
    </location>
</feature>
<comment type="caution">
    <text evidence="3">The sequence shown here is derived from an EMBL/GenBank/DDBJ whole genome shotgun (WGS) entry which is preliminary data.</text>
</comment>
<reference evidence="3 4" key="1">
    <citation type="submission" date="2018-01" db="EMBL/GenBank/DDBJ databases">
        <title>Halomonas endophytica sp. nov., isolated from storage liquid in the stems of Populus euphratica.</title>
        <authorList>
            <person name="Chen C."/>
        </authorList>
    </citation>
    <scope>NUCLEOTIDE SEQUENCE [LARGE SCALE GENOMIC DNA]</scope>
    <source>
        <strain evidence="3 4">BZ-SZ-XJ27</strain>
    </source>
</reference>
<dbReference type="EMBL" id="PNRG01000029">
    <property type="protein sequence ID" value="PMR79155.1"/>
    <property type="molecule type" value="Genomic_DNA"/>
</dbReference>
<keyword evidence="2" id="KW-1133">Transmembrane helix</keyword>
<feature type="compositionally biased region" description="Basic and acidic residues" evidence="1">
    <location>
        <begin position="126"/>
        <end position="145"/>
    </location>
</feature>
<keyword evidence="2" id="KW-0812">Transmembrane</keyword>
<proteinExistence type="predicted"/>
<feature type="transmembrane region" description="Helical" evidence="2">
    <location>
        <begin position="93"/>
        <end position="117"/>
    </location>
</feature>
<evidence type="ECO:0000256" key="1">
    <source>
        <dbReference type="SAM" id="MobiDB-lite"/>
    </source>
</evidence>
<gene>
    <name evidence="3" type="ORF">C1H70_12695</name>
</gene>
<protein>
    <submittedName>
        <fullName evidence="3">Uncharacterized protein</fullName>
    </submittedName>
</protein>
<evidence type="ECO:0000256" key="2">
    <source>
        <dbReference type="SAM" id="Phobius"/>
    </source>
</evidence>
<keyword evidence="2" id="KW-0472">Membrane</keyword>
<evidence type="ECO:0000313" key="4">
    <source>
        <dbReference type="Proteomes" id="UP000235547"/>
    </source>
</evidence>
<keyword evidence="4" id="KW-1185">Reference proteome</keyword>
<dbReference type="Proteomes" id="UP000235547">
    <property type="component" value="Unassembled WGS sequence"/>
</dbReference>
<dbReference type="OrthoDB" id="6182707at2"/>